<name>A0A343J0A7_ECOLX</name>
<dbReference type="AlphaFoldDB" id="A0A343J0A7"/>
<dbReference type="RefSeq" id="WP_247763904.1">
    <property type="nucleotide sequence ID" value="NZ_CP061907.1"/>
</dbReference>
<reference evidence="2" key="1">
    <citation type="journal article" date="2018" name="ISME J.">
        <title>Dissemination and persistence of extended-spectrum cephalosporin-resistance encoding IncI1-blaCTXM-1 plasmid among Escherichia coli in pigs.</title>
        <authorList>
            <person name="Abraham S."/>
            <person name="Kirkwood R.N."/>
            <person name="Laird T."/>
            <person name="Saputra S."/>
            <person name="Mitchell T."/>
            <person name="Singh M."/>
            <person name="Linn B."/>
            <person name="Abraham R.J."/>
            <person name="Pang S."/>
            <person name="Gordon D.M."/>
            <person name="Trott D.J."/>
            <person name="O'Dea M."/>
        </authorList>
    </citation>
    <scope>NUCLEOTIDE SEQUENCE</scope>
    <source>
        <strain evidence="2">6/14/6b</strain>
        <plasmid evidence="2">pIncHI2-MU3</plasmid>
    </source>
</reference>
<gene>
    <name evidence="2" type="ORF">ECSA44_05590</name>
</gene>
<geneLocation type="plasmid" evidence="2">
    <name>pIncHI2-MU3</name>
</geneLocation>
<dbReference type="EMBL" id="MF174859">
    <property type="protein sequence ID" value="ASU05634.1"/>
    <property type="molecule type" value="Genomic_DNA"/>
</dbReference>
<evidence type="ECO:0000256" key="1">
    <source>
        <dbReference type="SAM" id="MobiDB-lite"/>
    </source>
</evidence>
<proteinExistence type="predicted"/>
<accession>A0A343J0A7</accession>
<protein>
    <submittedName>
        <fullName evidence="2">Uncharacterized protein</fullName>
    </submittedName>
</protein>
<sequence length="207" mass="22654">MVRVLDLPSELQTMLVSDQVSMYVALDEYMYSGEDAVDNINKAISIYGKATKNTLKFVKAAKVEERMADPQTPENIGAEQPADDTTDNTPVPDQLNDESNTETLDTPPVQEPAPAPKDSAPKQNPAGKAPSMSSVLNKKTVTVIADTAIPIFERIAEEAKLKEGESVSTDTYTLVLTNDEMNDIINAHADLKEYLRKHADKMNKGQS</sequence>
<evidence type="ECO:0000313" key="2">
    <source>
        <dbReference type="EMBL" id="ASU05634.1"/>
    </source>
</evidence>
<organism evidence="2">
    <name type="scientific">Escherichia coli</name>
    <dbReference type="NCBI Taxonomy" id="562"/>
    <lineage>
        <taxon>Bacteria</taxon>
        <taxon>Pseudomonadati</taxon>
        <taxon>Pseudomonadota</taxon>
        <taxon>Gammaproteobacteria</taxon>
        <taxon>Enterobacterales</taxon>
        <taxon>Enterobacteriaceae</taxon>
        <taxon>Escherichia</taxon>
    </lineage>
</organism>
<keyword evidence="2" id="KW-0614">Plasmid</keyword>
<feature type="region of interest" description="Disordered" evidence="1">
    <location>
        <begin position="65"/>
        <end position="133"/>
    </location>
</feature>